<evidence type="ECO:0000256" key="4">
    <source>
        <dbReference type="ARBA" id="ARBA00022989"/>
    </source>
</evidence>
<dbReference type="Proteomes" id="UP000887567">
    <property type="component" value="Unplaced"/>
</dbReference>
<keyword evidence="2 7" id="KW-0812">Transmembrane</keyword>
<feature type="transmembrane region" description="Helical" evidence="7">
    <location>
        <begin position="586"/>
        <end position="607"/>
    </location>
</feature>
<keyword evidence="9" id="KW-1185">Reference proteome</keyword>
<name>A0A913XG63_EXADI</name>
<dbReference type="Pfam" id="PF10222">
    <property type="entry name" value="DUF2152"/>
    <property type="match status" value="1"/>
</dbReference>
<dbReference type="OrthoDB" id="10017443at2759"/>
<dbReference type="AlphaFoldDB" id="A0A913XG63"/>
<evidence type="ECO:0000256" key="6">
    <source>
        <dbReference type="ARBA" id="ARBA00023180"/>
    </source>
</evidence>
<keyword evidence="3" id="KW-0732">Signal</keyword>
<dbReference type="KEGG" id="epa:110242297"/>
<keyword evidence="5 7" id="KW-0472">Membrane</keyword>
<protein>
    <submittedName>
        <fullName evidence="8">Uncharacterized protein</fullName>
    </submittedName>
</protein>
<dbReference type="PANTHER" id="PTHR31386">
    <property type="entry name" value="UNCHARACTERIZED PROTEIN KIAA2013"/>
    <property type="match status" value="1"/>
</dbReference>
<proteinExistence type="predicted"/>
<evidence type="ECO:0000313" key="9">
    <source>
        <dbReference type="Proteomes" id="UP000887567"/>
    </source>
</evidence>
<evidence type="ECO:0000256" key="2">
    <source>
        <dbReference type="ARBA" id="ARBA00022692"/>
    </source>
</evidence>
<evidence type="ECO:0000256" key="1">
    <source>
        <dbReference type="ARBA" id="ARBA00004479"/>
    </source>
</evidence>
<dbReference type="EnsemblMetazoa" id="XM_021048253.1">
    <property type="protein sequence ID" value="XP_020903912.1"/>
    <property type="gene ID" value="LOC110242297"/>
</dbReference>
<reference evidence="8" key="1">
    <citation type="submission" date="2022-11" db="UniProtKB">
        <authorList>
            <consortium name="EnsemblMetazoa"/>
        </authorList>
    </citation>
    <scope>IDENTIFICATION</scope>
</reference>
<evidence type="ECO:0000256" key="5">
    <source>
        <dbReference type="ARBA" id="ARBA00023136"/>
    </source>
</evidence>
<dbReference type="GO" id="GO:0016020">
    <property type="term" value="C:membrane"/>
    <property type="evidence" value="ECO:0007669"/>
    <property type="project" value="UniProtKB-SubCell"/>
</dbReference>
<dbReference type="InterPro" id="IPR018795">
    <property type="entry name" value="K2013-like"/>
</dbReference>
<evidence type="ECO:0000313" key="8">
    <source>
        <dbReference type="EnsemblMetazoa" id="XP_020903912.1"/>
    </source>
</evidence>
<keyword evidence="6" id="KW-0325">Glycoprotein</keyword>
<organism evidence="8 9">
    <name type="scientific">Exaiptasia diaphana</name>
    <name type="common">Tropical sea anemone</name>
    <name type="synonym">Aiptasia pulchella</name>
    <dbReference type="NCBI Taxonomy" id="2652724"/>
    <lineage>
        <taxon>Eukaryota</taxon>
        <taxon>Metazoa</taxon>
        <taxon>Cnidaria</taxon>
        <taxon>Anthozoa</taxon>
        <taxon>Hexacorallia</taxon>
        <taxon>Actiniaria</taxon>
        <taxon>Aiptasiidae</taxon>
        <taxon>Exaiptasia</taxon>
    </lineage>
</organism>
<accession>A0A913XG63</accession>
<evidence type="ECO:0000256" key="3">
    <source>
        <dbReference type="ARBA" id="ARBA00022729"/>
    </source>
</evidence>
<comment type="subcellular location">
    <subcellularLocation>
        <location evidence="1">Membrane</location>
        <topology evidence="1">Single-pass type I membrane protein</topology>
    </subcellularLocation>
</comment>
<dbReference type="OMA" id="HLECNMH"/>
<dbReference type="RefSeq" id="XP_020903912.1">
    <property type="nucleotide sequence ID" value="XM_021048253.1"/>
</dbReference>
<feature type="transmembrane region" description="Helical" evidence="7">
    <location>
        <begin position="29"/>
        <end position="49"/>
    </location>
</feature>
<dbReference type="PANTHER" id="PTHR31386:SF2">
    <property type="entry name" value="SIMILAR TO RIKEN CDNA 2510039O18"/>
    <property type="match status" value="1"/>
</dbReference>
<keyword evidence="4 7" id="KW-1133">Transmembrane helix</keyword>
<evidence type="ECO:0000256" key="7">
    <source>
        <dbReference type="SAM" id="Phobius"/>
    </source>
</evidence>
<dbReference type="GeneID" id="110242297"/>
<sequence>MWAKSSIGSLLSWVRTRLASSLLLRSRKASILVFGGVLLFLIWSALKLYPYHRRQARPSDRRGSYSALPFDEVCLANHLAKWDHDLDNADVIISHSPLHSHESPYIPFVGNGHLGIAVKKDSFLQLKETTLMEVPYKPLIEPTVSNGPAPKEAIVINIQDGIVHHVQSFLWSGSCIILESQVYVHRSHSSLLVQHIKVINHAAISAEISFKEKDTKGWAQSTINHGSLSLKLKKVKYDIHQGNIAYLDETHPGVNVTIVAPQVPQALPVNGRSSVEHHHIAVVHSSINLSKSPHNVIEMKVLEEQSKKDLQQLLEMDSGRLLSTHKKTWNELWKTGIHVNPRHDADTPPGNEVNATMYYVLSTFPSPDYDINGKAKDVEEFESLLHAPEHCFGGPPTMHSASLWPIPRTEAAVSRMMLSWKQVLTQNGCSSLIKAGATGIAQAMALSFGGLQFSAGLFEFAANPASLHTSVTFRHIHLYKDVYINVSVVINDHTGHAEKLLITANLGNGKSLYACEAGCQFEPVELGMSQIVFPVHMTKPVTPILYISKSKSQLQNIKKNVFIKDAHQESLRHHHVFHHVGLPAKFWVSIVFLIVAFHLYLVKIIYYECFKEPVRSKIYTS</sequence>